<evidence type="ECO:0000313" key="10">
    <source>
        <dbReference type="Proteomes" id="UP000267029"/>
    </source>
</evidence>
<keyword evidence="4 7" id="KW-0106">Calcium</keyword>
<dbReference type="GO" id="GO:0007156">
    <property type="term" value="P:homophilic cell adhesion via plasma membrane adhesion molecules"/>
    <property type="evidence" value="ECO:0007669"/>
    <property type="project" value="InterPro"/>
</dbReference>
<reference evidence="9 10" key="1">
    <citation type="submission" date="2018-10" db="EMBL/GenBank/DDBJ databases">
        <authorList>
            <consortium name="Pathogen Informatics"/>
        </authorList>
    </citation>
    <scope>NUCLEOTIDE SEQUENCE [LARGE SCALE GENOMIC DNA]</scope>
</reference>
<dbReference type="SUPFAM" id="SSF49313">
    <property type="entry name" value="Cadherin-like"/>
    <property type="match status" value="2"/>
</dbReference>
<comment type="subcellular location">
    <subcellularLocation>
        <location evidence="1">Membrane</location>
    </subcellularLocation>
</comment>
<dbReference type="GO" id="GO:0005886">
    <property type="term" value="C:plasma membrane"/>
    <property type="evidence" value="ECO:0007669"/>
    <property type="project" value="UniProtKB-SubCell"/>
</dbReference>
<sequence length="181" mass="20616">MFTDVEKIPENKPPGSLVGRVIAHDNDAGPNGQIDFTLSWKSLRHQRLFSINERGEITTNEVLDREENPNGIRFTVIAEDKGQPVYRASAEVSVQIEDENDCVPKFGSHQYHFSIDEDVEPYRRETRRVGTVQASDCDTGPNADLRYYFEEPNSPFEVVYWSCRPCTAPFHVCPIKVVGRI</sequence>
<dbReference type="Proteomes" id="UP000267029">
    <property type="component" value="Unassembled WGS sequence"/>
</dbReference>
<dbReference type="FunFam" id="2.60.40.60:FF:000020">
    <property type="entry name" value="Dachsous cadherin-related 1b"/>
    <property type="match status" value="1"/>
</dbReference>
<dbReference type="PANTHER" id="PTHR24026:SF126">
    <property type="entry name" value="PROTOCADHERIN FAT 4"/>
    <property type="match status" value="1"/>
</dbReference>
<dbReference type="InterPro" id="IPR015919">
    <property type="entry name" value="Cadherin-like_sf"/>
</dbReference>
<evidence type="ECO:0000259" key="8">
    <source>
        <dbReference type="PROSITE" id="PS50268"/>
    </source>
</evidence>
<organism evidence="9 10">
    <name type="scientific">Mesocestoides corti</name>
    <name type="common">Flatworm</name>
    <dbReference type="NCBI Taxonomy" id="53468"/>
    <lineage>
        <taxon>Eukaryota</taxon>
        <taxon>Metazoa</taxon>
        <taxon>Spiralia</taxon>
        <taxon>Lophotrochozoa</taxon>
        <taxon>Platyhelminthes</taxon>
        <taxon>Cestoda</taxon>
        <taxon>Eucestoda</taxon>
        <taxon>Cyclophyllidea</taxon>
        <taxon>Mesocestoididae</taxon>
        <taxon>Mesocestoides</taxon>
    </lineage>
</organism>
<evidence type="ECO:0000256" key="6">
    <source>
        <dbReference type="ARBA" id="ARBA00023136"/>
    </source>
</evidence>
<keyword evidence="2" id="KW-0812">Transmembrane</keyword>
<keyword evidence="6" id="KW-0472">Membrane</keyword>
<evidence type="ECO:0000256" key="3">
    <source>
        <dbReference type="ARBA" id="ARBA00022737"/>
    </source>
</evidence>
<proteinExistence type="predicted"/>
<dbReference type="EMBL" id="UXSR01006229">
    <property type="protein sequence ID" value="VDD84363.1"/>
    <property type="molecule type" value="Genomic_DNA"/>
</dbReference>
<dbReference type="CDD" id="cd11304">
    <property type="entry name" value="Cadherin_repeat"/>
    <property type="match status" value="2"/>
</dbReference>
<dbReference type="SMART" id="SM00112">
    <property type="entry name" value="CA"/>
    <property type="match status" value="1"/>
</dbReference>
<dbReference type="Gene3D" id="2.60.40.60">
    <property type="entry name" value="Cadherins"/>
    <property type="match status" value="2"/>
</dbReference>
<dbReference type="PROSITE" id="PS50268">
    <property type="entry name" value="CADHERIN_2"/>
    <property type="match status" value="1"/>
</dbReference>
<dbReference type="AlphaFoldDB" id="A0A0R3UR60"/>
<dbReference type="OrthoDB" id="6252479at2759"/>
<dbReference type="Pfam" id="PF00028">
    <property type="entry name" value="Cadherin"/>
    <property type="match status" value="1"/>
</dbReference>
<dbReference type="PANTHER" id="PTHR24026">
    <property type="entry name" value="FAT ATYPICAL CADHERIN-RELATED"/>
    <property type="match status" value="1"/>
</dbReference>
<keyword evidence="5" id="KW-1133">Transmembrane helix</keyword>
<evidence type="ECO:0000256" key="1">
    <source>
        <dbReference type="ARBA" id="ARBA00004370"/>
    </source>
</evidence>
<protein>
    <recommendedName>
        <fullName evidence="8">Cadherin domain-containing protein</fullName>
    </recommendedName>
</protein>
<accession>A0A0R3UR60</accession>
<dbReference type="InterPro" id="IPR002126">
    <property type="entry name" value="Cadherin-like_dom"/>
</dbReference>
<keyword evidence="3" id="KW-0677">Repeat</keyword>
<evidence type="ECO:0000256" key="5">
    <source>
        <dbReference type="ARBA" id="ARBA00022989"/>
    </source>
</evidence>
<dbReference type="STRING" id="53468.A0A0R3UR60"/>
<evidence type="ECO:0000256" key="7">
    <source>
        <dbReference type="PROSITE-ProRule" id="PRU00043"/>
    </source>
</evidence>
<keyword evidence="10" id="KW-1185">Reference proteome</keyword>
<evidence type="ECO:0000256" key="4">
    <source>
        <dbReference type="ARBA" id="ARBA00022837"/>
    </source>
</evidence>
<feature type="domain" description="Cadherin" evidence="8">
    <location>
        <begin position="8"/>
        <end position="106"/>
    </location>
</feature>
<gene>
    <name evidence="9" type="ORF">MCOS_LOCUS10366</name>
</gene>
<dbReference type="GO" id="GO:0005509">
    <property type="term" value="F:calcium ion binding"/>
    <property type="evidence" value="ECO:0007669"/>
    <property type="project" value="UniProtKB-UniRule"/>
</dbReference>
<name>A0A0R3UR60_MESCO</name>
<evidence type="ECO:0000256" key="2">
    <source>
        <dbReference type="ARBA" id="ARBA00022692"/>
    </source>
</evidence>
<evidence type="ECO:0000313" key="9">
    <source>
        <dbReference type="EMBL" id="VDD84363.1"/>
    </source>
</evidence>